<feature type="compositionally biased region" description="Acidic residues" evidence="1">
    <location>
        <begin position="31"/>
        <end position="52"/>
    </location>
</feature>
<comment type="caution">
    <text evidence="2">The sequence shown here is derived from an EMBL/GenBank/DDBJ whole genome shotgun (WGS) entry which is preliminary data.</text>
</comment>
<proteinExistence type="predicted"/>
<reference evidence="2 3" key="1">
    <citation type="submission" date="2019-02" db="EMBL/GenBank/DDBJ databases">
        <title>Deep-cultivation of Planctomycetes and their phenomic and genomic characterization uncovers novel biology.</title>
        <authorList>
            <person name="Wiegand S."/>
            <person name="Jogler M."/>
            <person name="Boedeker C."/>
            <person name="Pinto D."/>
            <person name="Vollmers J."/>
            <person name="Rivas-Marin E."/>
            <person name="Kohn T."/>
            <person name="Peeters S.H."/>
            <person name="Heuer A."/>
            <person name="Rast P."/>
            <person name="Oberbeckmann S."/>
            <person name="Bunk B."/>
            <person name="Jeske O."/>
            <person name="Meyerdierks A."/>
            <person name="Storesund J.E."/>
            <person name="Kallscheuer N."/>
            <person name="Luecker S."/>
            <person name="Lage O.M."/>
            <person name="Pohl T."/>
            <person name="Merkel B.J."/>
            <person name="Hornburger P."/>
            <person name="Mueller R.-W."/>
            <person name="Bruemmer F."/>
            <person name="Labrenz M."/>
            <person name="Spormann A.M."/>
            <person name="Op Den Camp H."/>
            <person name="Overmann J."/>
            <person name="Amann R."/>
            <person name="Jetten M.S.M."/>
            <person name="Mascher T."/>
            <person name="Medema M.H."/>
            <person name="Devos D.P."/>
            <person name="Kaster A.-K."/>
            <person name="Ovreas L."/>
            <person name="Rohde M."/>
            <person name="Galperin M.Y."/>
            <person name="Jogler C."/>
        </authorList>
    </citation>
    <scope>NUCLEOTIDE SEQUENCE [LARGE SCALE GENOMIC DNA]</scope>
    <source>
        <strain evidence="2 3">Pla52n</strain>
    </source>
</reference>
<keyword evidence="3" id="KW-1185">Reference proteome</keyword>
<organism evidence="2 3">
    <name type="scientific">Stieleria varia</name>
    <dbReference type="NCBI Taxonomy" id="2528005"/>
    <lineage>
        <taxon>Bacteria</taxon>
        <taxon>Pseudomonadati</taxon>
        <taxon>Planctomycetota</taxon>
        <taxon>Planctomycetia</taxon>
        <taxon>Pirellulales</taxon>
        <taxon>Pirellulaceae</taxon>
        <taxon>Stieleria</taxon>
    </lineage>
</organism>
<feature type="compositionally biased region" description="Basic and acidic residues" evidence="1">
    <location>
        <begin position="1"/>
        <end position="21"/>
    </location>
</feature>
<feature type="region of interest" description="Disordered" evidence="1">
    <location>
        <begin position="1"/>
        <end position="52"/>
    </location>
</feature>
<dbReference type="Proteomes" id="UP000320176">
    <property type="component" value="Unassembled WGS sequence"/>
</dbReference>
<dbReference type="EMBL" id="SJPN01000003">
    <property type="protein sequence ID" value="TWU05101.1"/>
    <property type="molecule type" value="Genomic_DNA"/>
</dbReference>
<sequence length="52" mass="6024">MEKRRKAEDKRTRRLQRKEAELNPPPVAIVESDETDENTLSDESDAPVDNNE</sequence>
<protein>
    <submittedName>
        <fullName evidence="2">Uncharacterized protein</fullName>
    </submittedName>
</protein>
<gene>
    <name evidence="2" type="ORF">Pla52n_31470</name>
</gene>
<evidence type="ECO:0000313" key="2">
    <source>
        <dbReference type="EMBL" id="TWU05101.1"/>
    </source>
</evidence>
<name>A0A5C6B0K3_9BACT</name>
<dbReference type="RefSeq" id="WP_197454639.1">
    <property type="nucleotide sequence ID" value="NZ_CP151726.1"/>
</dbReference>
<accession>A0A5C6B0K3</accession>
<evidence type="ECO:0000256" key="1">
    <source>
        <dbReference type="SAM" id="MobiDB-lite"/>
    </source>
</evidence>
<evidence type="ECO:0000313" key="3">
    <source>
        <dbReference type="Proteomes" id="UP000320176"/>
    </source>
</evidence>
<dbReference type="AlphaFoldDB" id="A0A5C6B0K3"/>